<dbReference type="Pfam" id="PF13041">
    <property type="entry name" value="PPR_2"/>
    <property type="match status" value="1"/>
</dbReference>
<feature type="repeat" description="PPR" evidence="1">
    <location>
        <begin position="97"/>
        <end position="131"/>
    </location>
</feature>
<sequence>AARWQGAAPLQAHRIPPPPAYQAPAHHPGVTGRAPHLEPRDGEDAPGNLVFELPLPKEDHPLYHELDQKAEAGEVNSARKAFDGLFARAGLAGRGLHRVVWNTLIKAHANAGDAAGARAVFEEMSMLAVQPNRQTFGKLMESCAKAGQ</sequence>
<evidence type="ECO:0000256" key="2">
    <source>
        <dbReference type="SAM" id="MobiDB-lite"/>
    </source>
</evidence>
<evidence type="ECO:0000313" key="3">
    <source>
        <dbReference type="EMBL" id="CAE8632498.1"/>
    </source>
</evidence>
<dbReference type="AlphaFoldDB" id="A0A813H3R6"/>
<dbReference type="Gene3D" id="1.25.40.10">
    <property type="entry name" value="Tetratricopeptide repeat domain"/>
    <property type="match status" value="1"/>
</dbReference>
<dbReference type="PROSITE" id="PS51375">
    <property type="entry name" value="PPR"/>
    <property type="match status" value="1"/>
</dbReference>
<evidence type="ECO:0000313" key="4">
    <source>
        <dbReference type="Proteomes" id="UP000654075"/>
    </source>
</evidence>
<dbReference type="EMBL" id="CAJNNV010030422">
    <property type="protein sequence ID" value="CAE8632498.1"/>
    <property type="molecule type" value="Genomic_DNA"/>
</dbReference>
<gene>
    <name evidence="3" type="ORF">PGLA1383_LOCUS48447</name>
</gene>
<evidence type="ECO:0000256" key="1">
    <source>
        <dbReference type="PROSITE-ProRule" id="PRU00708"/>
    </source>
</evidence>
<dbReference type="Proteomes" id="UP000654075">
    <property type="component" value="Unassembled WGS sequence"/>
</dbReference>
<feature type="region of interest" description="Disordered" evidence="2">
    <location>
        <begin position="1"/>
        <end position="49"/>
    </location>
</feature>
<dbReference type="InterPro" id="IPR002885">
    <property type="entry name" value="PPR_rpt"/>
</dbReference>
<keyword evidence="4" id="KW-1185">Reference proteome</keyword>
<feature type="non-terminal residue" evidence="3">
    <location>
        <position position="1"/>
    </location>
</feature>
<evidence type="ECO:0008006" key="5">
    <source>
        <dbReference type="Google" id="ProtNLM"/>
    </source>
</evidence>
<dbReference type="InterPro" id="IPR011990">
    <property type="entry name" value="TPR-like_helical_dom_sf"/>
</dbReference>
<accession>A0A813H3R6</accession>
<organism evidence="3 4">
    <name type="scientific">Polarella glacialis</name>
    <name type="common">Dinoflagellate</name>
    <dbReference type="NCBI Taxonomy" id="89957"/>
    <lineage>
        <taxon>Eukaryota</taxon>
        <taxon>Sar</taxon>
        <taxon>Alveolata</taxon>
        <taxon>Dinophyceae</taxon>
        <taxon>Suessiales</taxon>
        <taxon>Suessiaceae</taxon>
        <taxon>Polarella</taxon>
    </lineage>
</organism>
<feature type="non-terminal residue" evidence="3">
    <location>
        <position position="148"/>
    </location>
</feature>
<reference evidence="3" key="1">
    <citation type="submission" date="2021-02" db="EMBL/GenBank/DDBJ databases">
        <authorList>
            <person name="Dougan E. K."/>
            <person name="Rhodes N."/>
            <person name="Thang M."/>
            <person name="Chan C."/>
        </authorList>
    </citation>
    <scope>NUCLEOTIDE SEQUENCE</scope>
</reference>
<name>A0A813H3R6_POLGL</name>
<dbReference type="NCBIfam" id="TIGR00756">
    <property type="entry name" value="PPR"/>
    <property type="match status" value="1"/>
</dbReference>
<proteinExistence type="predicted"/>
<protein>
    <recommendedName>
        <fullName evidence="5">Pentatricopeptide repeat-containing protein</fullName>
    </recommendedName>
</protein>
<comment type="caution">
    <text evidence="3">The sequence shown here is derived from an EMBL/GenBank/DDBJ whole genome shotgun (WGS) entry which is preliminary data.</text>
</comment>